<sequence>MPYPFLKLPYGLRCRLRELATPIEAYNLQIAVGNQLDGQKPLVLVKTVEEVQIVDHQAYVTYSSVLFGPITAFDDNLIFDCKNLLIYDVPDEDTVGPQFDRLYLTETKEIVVDIPKSPSCREMLKKLAQKSIGCNTTIAFFSPYLPVDETVSLFSKLKRIHYPLLYKGWAKDFSQANIDGGTTLSVKLHCQYEDVFSFEPLELVQILRKGCSVETSCDIPGLKSVEDTFLNIAKSIEPVLTCDFVKSDEPTFKVSLRKRNSKIRKDLYLKLRNI</sequence>
<keyword evidence="1" id="KW-1185">Reference proteome</keyword>
<dbReference type="AlphaFoldDB" id="A0A7E4VNS4"/>
<dbReference type="WBParaSite" id="Pan_g23085.t1">
    <property type="protein sequence ID" value="Pan_g23085.t1"/>
    <property type="gene ID" value="Pan_g23085"/>
</dbReference>
<evidence type="ECO:0000313" key="1">
    <source>
        <dbReference type="Proteomes" id="UP000492821"/>
    </source>
</evidence>
<reference evidence="2" key="2">
    <citation type="submission" date="2020-10" db="UniProtKB">
        <authorList>
            <consortium name="WormBaseParasite"/>
        </authorList>
    </citation>
    <scope>IDENTIFICATION</scope>
</reference>
<evidence type="ECO:0000313" key="2">
    <source>
        <dbReference type="WBParaSite" id="Pan_g23085.t1"/>
    </source>
</evidence>
<reference evidence="1" key="1">
    <citation type="journal article" date="2013" name="Genetics">
        <title>The draft genome and transcriptome of Panagrellus redivivus are shaped by the harsh demands of a free-living lifestyle.</title>
        <authorList>
            <person name="Srinivasan J."/>
            <person name="Dillman A.R."/>
            <person name="Macchietto M.G."/>
            <person name="Heikkinen L."/>
            <person name="Lakso M."/>
            <person name="Fracchia K.M."/>
            <person name="Antoshechkin I."/>
            <person name="Mortazavi A."/>
            <person name="Wong G."/>
            <person name="Sternberg P.W."/>
        </authorList>
    </citation>
    <scope>NUCLEOTIDE SEQUENCE [LARGE SCALE GENOMIC DNA]</scope>
    <source>
        <strain evidence="1">MT8872</strain>
    </source>
</reference>
<dbReference type="Proteomes" id="UP000492821">
    <property type="component" value="Unassembled WGS sequence"/>
</dbReference>
<accession>A0A7E4VNS4</accession>
<organism evidence="1 2">
    <name type="scientific">Panagrellus redivivus</name>
    <name type="common">Microworm</name>
    <dbReference type="NCBI Taxonomy" id="6233"/>
    <lineage>
        <taxon>Eukaryota</taxon>
        <taxon>Metazoa</taxon>
        <taxon>Ecdysozoa</taxon>
        <taxon>Nematoda</taxon>
        <taxon>Chromadorea</taxon>
        <taxon>Rhabditida</taxon>
        <taxon>Tylenchina</taxon>
        <taxon>Panagrolaimomorpha</taxon>
        <taxon>Panagrolaimoidea</taxon>
        <taxon>Panagrolaimidae</taxon>
        <taxon>Panagrellus</taxon>
    </lineage>
</organism>
<name>A0A7E4VNS4_PANRE</name>
<protein>
    <submittedName>
        <fullName evidence="2">Proteasome assembly chaperone 1</fullName>
    </submittedName>
</protein>
<proteinExistence type="predicted"/>